<keyword evidence="3 5" id="KW-0479">Metal-binding</keyword>
<feature type="compositionally biased region" description="Acidic residues" evidence="6">
    <location>
        <begin position="464"/>
        <end position="481"/>
    </location>
</feature>
<dbReference type="GO" id="GO:0008479">
    <property type="term" value="F:tRNA-guanosine(34) queuine transglycosylase activity"/>
    <property type="evidence" value="ECO:0007669"/>
    <property type="project" value="UniProtKB-UniRule"/>
</dbReference>
<name>A0A3N4IJ67_ASCIM</name>
<dbReference type="InterPro" id="IPR028592">
    <property type="entry name" value="QTRTD1"/>
</dbReference>
<evidence type="ECO:0000256" key="4">
    <source>
        <dbReference type="ARBA" id="ARBA00022833"/>
    </source>
</evidence>
<reference evidence="8 9" key="1">
    <citation type="journal article" date="2018" name="Nat. Ecol. Evol.">
        <title>Pezizomycetes genomes reveal the molecular basis of ectomycorrhizal truffle lifestyle.</title>
        <authorList>
            <person name="Murat C."/>
            <person name="Payen T."/>
            <person name="Noel B."/>
            <person name="Kuo A."/>
            <person name="Morin E."/>
            <person name="Chen J."/>
            <person name="Kohler A."/>
            <person name="Krizsan K."/>
            <person name="Balestrini R."/>
            <person name="Da Silva C."/>
            <person name="Montanini B."/>
            <person name="Hainaut M."/>
            <person name="Levati E."/>
            <person name="Barry K.W."/>
            <person name="Belfiori B."/>
            <person name="Cichocki N."/>
            <person name="Clum A."/>
            <person name="Dockter R.B."/>
            <person name="Fauchery L."/>
            <person name="Guy J."/>
            <person name="Iotti M."/>
            <person name="Le Tacon F."/>
            <person name="Lindquist E.A."/>
            <person name="Lipzen A."/>
            <person name="Malagnac F."/>
            <person name="Mello A."/>
            <person name="Molinier V."/>
            <person name="Miyauchi S."/>
            <person name="Poulain J."/>
            <person name="Riccioni C."/>
            <person name="Rubini A."/>
            <person name="Sitrit Y."/>
            <person name="Splivallo R."/>
            <person name="Traeger S."/>
            <person name="Wang M."/>
            <person name="Zifcakova L."/>
            <person name="Wipf D."/>
            <person name="Zambonelli A."/>
            <person name="Paolocci F."/>
            <person name="Nowrousian M."/>
            <person name="Ottonello S."/>
            <person name="Baldrian P."/>
            <person name="Spatafora J.W."/>
            <person name="Henrissat B."/>
            <person name="Nagy L.G."/>
            <person name="Aury J.M."/>
            <person name="Wincker P."/>
            <person name="Grigoriev I.V."/>
            <person name="Bonfante P."/>
            <person name="Martin F.M."/>
        </authorList>
    </citation>
    <scope>NUCLEOTIDE SEQUENCE [LARGE SCALE GENOMIC DNA]</scope>
    <source>
        <strain evidence="8 9">RN42</strain>
    </source>
</reference>
<dbReference type="OrthoDB" id="27601at2759"/>
<feature type="region of interest" description="Disordered" evidence="6">
    <location>
        <begin position="425"/>
        <end position="497"/>
    </location>
</feature>
<dbReference type="SUPFAM" id="SSF51713">
    <property type="entry name" value="tRNA-guanine transglycosylase"/>
    <property type="match status" value="2"/>
</dbReference>
<feature type="domain" description="tRNA-guanine(15) transglycosylase-like" evidence="7">
    <location>
        <begin position="189"/>
        <end position="421"/>
    </location>
</feature>
<feature type="region of interest" description="Disordered" evidence="6">
    <location>
        <begin position="512"/>
        <end position="533"/>
    </location>
</feature>
<evidence type="ECO:0000256" key="2">
    <source>
        <dbReference type="ARBA" id="ARBA00022694"/>
    </source>
</evidence>
<gene>
    <name evidence="8" type="ORF">BJ508DRAFT_372954</name>
</gene>
<evidence type="ECO:0000259" key="7">
    <source>
        <dbReference type="Pfam" id="PF01702"/>
    </source>
</evidence>
<feature type="binding site" evidence="5">
    <location>
        <position position="388"/>
    </location>
    <ligand>
        <name>Zn(2+)</name>
        <dbReference type="ChEBI" id="CHEBI:29105"/>
    </ligand>
</feature>
<dbReference type="PANTHER" id="PTHR46064:SF1">
    <property type="entry name" value="QUEUINE TRNA-RIBOSYLTRANSFERASE ACCESSORY SUBUNIT 2"/>
    <property type="match status" value="1"/>
</dbReference>
<proteinExistence type="inferred from homology"/>
<dbReference type="AlphaFoldDB" id="A0A3N4IJ67"/>
<keyword evidence="9" id="KW-1185">Reference proteome</keyword>
<feature type="region of interest" description="Disordered" evidence="6">
    <location>
        <begin position="159"/>
        <end position="183"/>
    </location>
</feature>
<dbReference type="InterPro" id="IPR002616">
    <property type="entry name" value="tRNA_ribo_trans-like"/>
</dbReference>
<sequence>MSQPDEMLFRIINTVKPGARVGKLSLGTNAVDTPTFFIPTARGAIPHLTPDVQKTHTKIEGRCVALEDFLEKGMAGAPLINSPLSLTQFTAIPSNQITILTPRRSPPVSTPSSNNDRSIGIITSVGFRSLNWNEYIDAGLKLHPNFLVAMSDIPTAPMDPKATPPSYLSESPSSPPTPPIGLPTFVKPGKTRTRKMADRTEKWFTALLESFSKSTVTEKPRIIAPILPLPIEDQKHYLEVLQESKDQITGGLAVYAASYIPSLPTSLTSNLPLFSFDEPTTPHDILSQISLGIDVFNLNLATTNSDHGIALSFTFPEPSNEGVSLSQRKLGTNLWGDAEDPAGERHRTDLSALSEGCSCYACRSHHRAYLRHLLDAKEMTGWVLLQIHNLHTLTNFFAAVRESIAKGTFEQDKARFGEVYEQELPEKTGEGPRLRGYQFRTEPGTKPVKRNKPAYQPLKKADESEQGEGEGEAETASDDAAVDTKPEEPLLSIDQNADADALVEKGFAEKEEDVLKHAEKKDVVVPGEDAKKD</sequence>
<protein>
    <recommendedName>
        <fullName evidence="5">Queuine tRNA-ribosyltransferase accessory subunit 2</fullName>
    </recommendedName>
    <alternativeName>
        <fullName evidence="5">Queuine tRNA-ribosyltransferase domain-containing protein 1</fullName>
    </alternativeName>
</protein>
<dbReference type="Pfam" id="PF01702">
    <property type="entry name" value="TGT"/>
    <property type="match status" value="2"/>
</dbReference>
<keyword evidence="2 5" id="KW-0819">tRNA processing</keyword>
<dbReference type="Gene3D" id="3.20.20.105">
    <property type="entry name" value="Queuine tRNA-ribosyltransferase-like"/>
    <property type="match status" value="1"/>
</dbReference>
<organism evidence="8 9">
    <name type="scientific">Ascobolus immersus RN42</name>
    <dbReference type="NCBI Taxonomy" id="1160509"/>
    <lineage>
        <taxon>Eukaryota</taxon>
        <taxon>Fungi</taxon>
        <taxon>Dikarya</taxon>
        <taxon>Ascomycota</taxon>
        <taxon>Pezizomycotina</taxon>
        <taxon>Pezizomycetes</taxon>
        <taxon>Pezizales</taxon>
        <taxon>Ascobolaceae</taxon>
        <taxon>Ascobolus</taxon>
    </lineage>
</organism>
<dbReference type="GO" id="GO:0006400">
    <property type="term" value="P:tRNA modification"/>
    <property type="evidence" value="ECO:0007669"/>
    <property type="project" value="InterPro"/>
</dbReference>
<evidence type="ECO:0000256" key="1">
    <source>
        <dbReference type="ARBA" id="ARBA00022490"/>
    </source>
</evidence>
<comment type="cofactor">
    <cofactor evidence="5">
        <name>Zn(2+)</name>
        <dbReference type="ChEBI" id="CHEBI:29105"/>
    </cofactor>
    <text evidence="5">Binds 1 zinc ion per subunit.</text>
</comment>
<dbReference type="PANTHER" id="PTHR46064">
    <property type="entry name" value="QUEUINE TRNA-RIBOSYLTRANSFERASE ACCESSORY SUBUNIT 2"/>
    <property type="match status" value="1"/>
</dbReference>
<comment type="similarity">
    <text evidence="5">Belongs to the queuine tRNA-ribosyltransferase family. QTRT2 subfamily.</text>
</comment>
<feature type="binding site" evidence="5">
    <location>
        <position position="362"/>
    </location>
    <ligand>
        <name>Zn(2+)</name>
        <dbReference type="ChEBI" id="CHEBI:29105"/>
    </ligand>
</feature>
<dbReference type="STRING" id="1160509.A0A3N4IJ67"/>
<dbReference type="HAMAP" id="MF_03043">
    <property type="entry name" value="QTRT2"/>
    <property type="match status" value="1"/>
</dbReference>
<dbReference type="GO" id="GO:0005737">
    <property type="term" value="C:cytoplasm"/>
    <property type="evidence" value="ECO:0007669"/>
    <property type="project" value="UniProtKB-SubCell"/>
</dbReference>
<evidence type="ECO:0000256" key="3">
    <source>
        <dbReference type="ARBA" id="ARBA00022723"/>
    </source>
</evidence>
<keyword evidence="1 5" id="KW-0963">Cytoplasm</keyword>
<comment type="subunit">
    <text evidence="5">Heterodimer of a catalytic subunit and an accessory subunit.</text>
</comment>
<feature type="binding site" evidence="5">
    <location>
        <position position="357"/>
    </location>
    <ligand>
        <name>Zn(2+)</name>
        <dbReference type="ChEBI" id="CHEBI:29105"/>
    </ligand>
</feature>
<evidence type="ECO:0000313" key="9">
    <source>
        <dbReference type="Proteomes" id="UP000275078"/>
    </source>
</evidence>
<dbReference type="NCBIfam" id="TIGR00449">
    <property type="entry name" value="tgt_general"/>
    <property type="match status" value="1"/>
</dbReference>
<evidence type="ECO:0000256" key="5">
    <source>
        <dbReference type="HAMAP-Rule" id="MF_03043"/>
    </source>
</evidence>
<feature type="domain" description="tRNA-guanine(15) transglycosylase-like" evidence="7">
    <location>
        <begin position="18"/>
        <end position="161"/>
    </location>
</feature>
<feature type="binding site" evidence="5">
    <location>
        <position position="359"/>
    </location>
    <ligand>
        <name>Zn(2+)</name>
        <dbReference type="ChEBI" id="CHEBI:29105"/>
    </ligand>
</feature>
<dbReference type="InterPro" id="IPR036511">
    <property type="entry name" value="TGT-like_sf"/>
</dbReference>
<evidence type="ECO:0000313" key="8">
    <source>
        <dbReference type="EMBL" id="RPA86185.1"/>
    </source>
</evidence>
<dbReference type="Proteomes" id="UP000275078">
    <property type="component" value="Unassembled WGS sequence"/>
</dbReference>
<keyword evidence="4 5" id="KW-0862">Zinc</keyword>
<accession>A0A3N4IJ67</accession>
<dbReference type="GO" id="GO:0046872">
    <property type="term" value="F:metal ion binding"/>
    <property type="evidence" value="ECO:0007669"/>
    <property type="project" value="UniProtKB-KW"/>
</dbReference>
<comment type="subcellular location">
    <subcellularLocation>
        <location evidence="5">Cytoplasm</location>
    </subcellularLocation>
</comment>
<evidence type="ECO:0000256" key="6">
    <source>
        <dbReference type="SAM" id="MobiDB-lite"/>
    </source>
</evidence>
<comment type="function">
    <text evidence="5">Non-catalytic subunit of the queuine tRNA-ribosyltransferase (TGT) that catalyzes the base-exchange of a guanine (G) residue with queuine (Q) at position 34 (anticodon wobble position) in tRNAs with GU(N) anticodons (tRNA-Asp, -Asn, -His and -Tyr), resulting in the hypermodified nucleoside queuosine (7-(((4,5-cis-dihydroxy-2-cyclopenten-1-yl)amino)methyl)-7-deazaguanosine).</text>
</comment>
<dbReference type="InterPro" id="IPR050852">
    <property type="entry name" value="Queuine_tRNA-ribosyltrfase"/>
</dbReference>
<dbReference type="EMBL" id="ML119650">
    <property type="protein sequence ID" value="RPA86185.1"/>
    <property type="molecule type" value="Genomic_DNA"/>
</dbReference>